<sequence>MSYLAPAFARPPGSLPRRALIVCLALLLAIASAVGLTQPARAATPGITSNILLNGATYDGTSVVDEGDTLTLRVQYSDDVTPGSTVVFEFGDNVTLTGIPASNTAVQSFVQDGNKVSITFKDPWPANVNQGVFDLQFKVDAVDASAQDRLTWKVDGDEHSIDVIIRNQGDQFANVSEGYAKSATPGNLDSFVTVVGGEVKLKPEIVDQQLSYTLRLDSPEARSGYPVADQLPAGLGYVTGSFAGQLTSWDADGLNRTTGPFAFIPTVAGGSFTGSVDVPGPSILTITYQAEVTDVAALEALLQARYDALGGATGSFEIQLTNTATFGTTDRTASVRLRGNVPGVNIGQAFTKTADWSTRNVVTDADGNLTPPADITYTLKADLRQWTGGPNFTLDRNVVISDDLPAQATWNTTAADFVTASGITLTQATPCPADAAAFAGDAFVGQYCVSGQRLLINVGKDNTTNASIAVKAQLNTVAGLEQTGTTTVEDATPYRLRNVAAFHYRDGAPYNAQRDVTVVTLPDSSGGINDSSVFTKSGQAEDTTIDPGETVTVDYTFKVAAGKGIDARTSTIVDYVDTDVFDLDDPSSVAVSGTYDGQALTASHFDLGTDADGNLVIELSSTGKAVVDARGAGKAYEVRISLTTMPFVGKETRTITNKATLFGSDGDPLYWSETEAEATSYGDEAEVRKRVFDRSSQEWVETLEARMDGHGNLVQDTYVYRIEFIPHGSYDNVAIIPVDDVLPNAAEFLGFVTEADAATGANPTGGPVDIGGNLEATHDTASGTVTIEQKSGTLLDAGAPIAAYVAVRITDASAPVVNRIGSTFAEIVPLKSVSVGDYVWVDTDRDGRQDPGEPGIPGVVLTIVGPDGGPVTDVDGNPVGPVTTGPNGEYTFDNLPALSGNETYTVRIDREASAGPLKPYVPTRPGQGDRPGDSSTWEASTEPGDLHDDGDRDPTLDFGFVSKTYAIGDVVWIDADKDGVQDAGEAPLSGVKVELLQDGKVIATTTTDVHGRYVFDNLPAGTYQVRFTLTDEQKETYEFTTRDSGSGDAADSDANPADGLTTTIVLDDSNPALTGSYEYREIGATQGIDPTWDAGVVVKDVAKTYAIGDVVWIDADKDGVQDKGEKPLSGVKVDLLRDGKVIATTTTDAHGRYVFDNLPAGTYQVHFTLTDKQRKKYEFTTRDSRSDDARDSDANRSDGLTRTIVLDDSNPALTRSYDHHKIGATQGIDPTWDAGVILTEAVGGDGDSADDPADDPAGDAADDAASGEPDEQPTGYLPNTGTTIGLGIVAAMLALLGAGGSLLLIGRRRKGDPMSEVL</sequence>
<comment type="subcellular location">
    <subcellularLocation>
        <location evidence="1">Secreted</location>
    </subcellularLocation>
</comment>
<dbReference type="Gene3D" id="2.60.40.10">
    <property type="entry name" value="Immunoglobulins"/>
    <property type="match status" value="3"/>
</dbReference>
<keyword evidence="7" id="KW-0240">DNA-directed RNA polymerase</keyword>
<keyword evidence="5" id="KW-1133">Transmembrane helix</keyword>
<feature type="compositionally biased region" description="Low complexity" evidence="4">
    <location>
        <begin position="1043"/>
        <end position="1058"/>
    </location>
</feature>
<feature type="domain" description="SD-repeat containing protein B" evidence="6">
    <location>
        <begin position="966"/>
        <end position="1068"/>
    </location>
</feature>
<dbReference type="InterPro" id="IPR051417">
    <property type="entry name" value="SDr/BOS_complex"/>
</dbReference>
<proteinExistence type="predicted"/>
<evidence type="ECO:0000313" key="7">
    <source>
        <dbReference type="EMBL" id="MBB3043126.1"/>
    </source>
</evidence>
<keyword evidence="5" id="KW-0472">Membrane</keyword>
<dbReference type="Proteomes" id="UP000589626">
    <property type="component" value="Unassembled WGS sequence"/>
</dbReference>
<gene>
    <name evidence="7" type="ORF">FHU40_002944</name>
</gene>
<dbReference type="GO" id="GO:0000428">
    <property type="term" value="C:DNA-directed RNA polymerase complex"/>
    <property type="evidence" value="ECO:0007669"/>
    <property type="project" value="UniProtKB-KW"/>
</dbReference>
<dbReference type="Pfam" id="PF17210">
    <property type="entry name" value="SdrD_B"/>
    <property type="match status" value="3"/>
</dbReference>
<protein>
    <submittedName>
        <fullName evidence="7">DNA-directed RNA polymerase II subunit RPB1</fullName>
        <ecNumber evidence="7">2.7.7.6</ecNumber>
    </submittedName>
</protein>
<keyword evidence="7" id="KW-0804">Transcription</keyword>
<accession>A0A7W4Z2Q8</accession>
<dbReference type="GO" id="GO:0005576">
    <property type="term" value="C:extracellular region"/>
    <property type="evidence" value="ECO:0007669"/>
    <property type="project" value="UniProtKB-SubCell"/>
</dbReference>
<keyword evidence="7" id="KW-0808">Transferase</keyword>
<dbReference type="InterPro" id="IPR033764">
    <property type="entry name" value="Sdr_B"/>
</dbReference>
<keyword evidence="7" id="KW-0548">Nucleotidyltransferase</keyword>
<feature type="region of interest" description="Disordered" evidence="4">
    <location>
        <begin position="1039"/>
        <end position="1058"/>
    </location>
</feature>
<name>A0A7W4Z2Q8_9ACTN</name>
<comment type="caution">
    <text evidence="7">The sequence shown here is derived from an EMBL/GenBank/DDBJ whole genome shotgun (WGS) entry which is preliminary data.</text>
</comment>
<reference evidence="7 8" key="1">
    <citation type="submission" date="2020-08" db="EMBL/GenBank/DDBJ databases">
        <title>Sequencing the genomes of 1000 actinobacteria strains.</title>
        <authorList>
            <person name="Klenk H.-P."/>
        </authorList>
    </citation>
    <scope>NUCLEOTIDE SEQUENCE [LARGE SCALE GENOMIC DNA]</scope>
    <source>
        <strain evidence="7 8">DSM 105498</strain>
    </source>
</reference>
<dbReference type="NCBIfam" id="TIGR01167">
    <property type="entry name" value="LPXTG_anchor"/>
    <property type="match status" value="1"/>
</dbReference>
<dbReference type="InterPro" id="IPR013783">
    <property type="entry name" value="Ig-like_fold"/>
</dbReference>
<dbReference type="EC" id="2.7.7.6" evidence="7"/>
<keyword evidence="8" id="KW-1185">Reference proteome</keyword>
<evidence type="ECO:0000313" key="8">
    <source>
        <dbReference type="Proteomes" id="UP000589626"/>
    </source>
</evidence>
<evidence type="ECO:0000256" key="2">
    <source>
        <dbReference type="ARBA" id="ARBA00022525"/>
    </source>
</evidence>
<evidence type="ECO:0000256" key="1">
    <source>
        <dbReference type="ARBA" id="ARBA00004613"/>
    </source>
</evidence>
<dbReference type="GO" id="GO:0005975">
    <property type="term" value="P:carbohydrate metabolic process"/>
    <property type="evidence" value="ECO:0007669"/>
    <property type="project" value="UniProtKB-ARBA"/>
</dbReference>
<evidence type="ECO:0000256" key="4">
    <source>
        <dbReference type="SAM" id="MobiDB-lite"/>
    </source>
</evidence>
<feature type="domain" description="SD-repeat containing protein B" evidence="6">
    <location>
        <begin position="834"/>
        <end position="960"/>
    </location>
</feature>
<dbReference type="PANTHER" id="PTHR23303:SF15">
    <property type="entry name" value="COLOSSIN-A"/>
    <property type="match status" value="1"/>
</dbReference>
<dbReference type="EMBL" id="JACHWR010000002">
    <property type="protein sequence ID" value="MBB3043126.1"/>
    <property type="molecule type" value="Genomic_DNA"/>
</dbReference>
<dbReference type="GO" id="GO:0003899">
    <property type="term" value="F:DNA-directed RNA polymerase activity"/>
    <property type="evidence" value="ECO:0007669"/>
    <property type="project" value="UniProtKB-EC"/>
</dbReference>
<keyword evidence="2" id="KW-0964">Secreted</keyword>
<keyword evidence="5" id="KW-0812">Transmembrane</keyword>
<dbReference type="SUPFAM" id="SSF117074">
    <property type="entry name" value="Hypothetical protein PA1324"/>
    <property type="match status" value="3"/>
</dbReference>
<feature type="region of interest" description="Disordered" evidence="4">
    <location>
        <begin position="911"/>
        <end position="953"/>
    </location>
</feature>
<dbReference type="PANTHER" id="PTHR23303">
    <property type="entry name" value="CARBOXYPEPTIDASE REGULATORY REGION-CONTAINING"/>
    <property type="match status" value="1"/>
</dbReference>
<keyword evidence="3" id="KW-0732">Signal</keyword>
<feature type="compositionally biased region" description="Acidic residues" evidence="4">
    <location>
        <begin position="1247"/>
        <end position="1262"/>
    </location>
</feature>
<evidence type="ECO:0000256" key="3">
    <source>
        <dbReference type="ARBA" id="ARBA00022729"/>
    </source>
</evidence>
<feature type="region of interest" description="Disordered" evidence="4">
    <location>
        <begin position="1241"/>
        <end position="1279"/>
    </location>
</feature>
<dbReference type="RefSeq" id="WP_183593012.1">
    <property type="nucleotide sequence ID" value="NZ_JACHWR010000002.1"/>
</dbReference>
<evidence type="ECO:0000256" key="5">
    <source>
        <dbReference type="SAM" id="Phobius"/>
    </source>
</evidence>
<evidence type="ECO:0000259" key="6">
    <source>
        <dbReference type="Pfam" id="PF17210"/>
    </source>
</evidence>
<feature type="compositionally biased region" description="Basic and acidic residues" evidence="4">
    <location>
        <begin position="944"/>
        <end position="953"/>
    </location>
</feature>
<feature type="domain" description="SD-repeat containing protein B" evidence="6">
    <location>
        <begin position="1106"/>
        <end position="1209"/>
    </location>
</feature>
<feature type="transmembrane region" description="Helical" evidence="5">
    <location>
        <begin position="1284"/>
        <end position="1305"/>
    </location>
</feature>
<organism evidence="7 8">
    <name type="scientific">Nocardioides soli</name>
    <dbReference type="NCBI Taxonomy" id="1036020"/>
    <lineage>
        <taxon>Bacteria</taxon>
        <taxon>Bacillati</taxon>
        <taxon>Actinomycetota</taxon>
        <taxon>Actinomycetes</taxon>
        <taxon>Propionibacteriales</taxon>
        <taxon>Nocardioidaceae</taxon>
        <taxon>Nocardioides</taxon>
    </lineage>
</organism>